<dbReference type="Proteomes" id="UP000677913">
    <property type="component" value="Unassembled WGS sequence"/>
</dbReference>
<dbReference type="InterPro" id="IPR041492">
    <property type="entry name" value="HAD_2"/>
</dbReference>
<dbReference type="SUPFAM" id="SSF56784">
    <property type="entry name" value="HAD-like"/>
    <property type="match status" value="1"/>
</dbReference>
<comment type="caution">
    <text evidence="1">The sequence shown here is derived from an EMBL/GenBank/DDBJ whole genome shotgun (WGS) entry which is preliminary data.</text>
</comment>
<dbReference type="InterPro" id="IPR006439">
    <property type="entry name" value="HAD-SF_hydro_IA"/>
</dbReference>
<evidence type="ECO:0000313" key="1">
    <source>
        <dbReference type="EMBL" id="MBS2961619.1"/>
    </source>
</evidence>
<dbReference type="CDD" id="cd07505">
    <property type="entry name" value="HAD_BPGM-like"/>
    <property type="match status" value="1"/>
</dbReference>
<dbReference type="InterPro" id="IPR023198">
    <property type="entry name" value="PGP-like_dom2"/>
</dbReference>
<dbReference type="InterPro" id="IPR023214">
    <property type="entry name" value="HAD_sf"/>
</dbReference>
<reference evidence="1" key="1">
    <citation type="submission" date="2021-04" db="EMBL/GenBank/DDBJ databases">
        <title>Genome based classification of Actinospica acidithermotolerans sp. nov., an actinobacterium isolated from an Indonesian hot spring.</title>
        <authorList>
            <person name="Kusuma A.B."/>
            <person name="Putra K.E."/>
            <person name="Nafisah S."/>
            <person name="Loh J."/>
            <person name="Nouioui I."/>
            <person name="Goodfellow M."/>
        </authorList>
    </citation>
    <scope>NUCLEOTIDE SEQUENCE</scope>
    <source>
        <strain evidence="1">DSM 45618</strain>
    </source>
</reference>
<keyword evidence="2" id="KW-1185">Reference proteome</keyword>
<dbReference type="InterPro" id="IPR036412">
    <property type="entry name" value="HAD-like_sf"/>
</dbReference>
<sequence length="206" mass="21955">MDGTLIDSEPLWFDTEMSILADHGFLLGREHWVNVLGKPNDVAVRYLLDISGIALTPEQLNQRIEDAMVARLSEGIELVPGAKELFIELEAAGVPTALVTASSRRIVEASLGSIGADRFRLTISGDDVTNGKPHPEPYLAAARELGVHPTRCVVIEDSPNGSRSATAAGCRVLVVPHAAPIEPHPLISVAGSLAEVGIDRLRGLFA</sequence>
<organism evidence="1 2">
    <name type="scientific">Actinocrinis puniceicyclus</name>
    <dbReference type="NCBI Taxonomy" id="977794"/>
    <lineage>
        <taxon>Bacteria</taxon>
        <taxon>Bacillati</taxon>
        <taxon>Actinomycetota</taxon>
        <taxon>Actinomycetes</taxon>
        <taxon>Catenulisporales</taxon>
        <taxon>Actinospicaceae</taxon>
        <taxon>Actinocrinis</taxon>
    </lineage>
</organism>
<dbReference type="EMBL" id="JAGSXH010000002">
    <property type="protein sequence ID" value="MBS2961619.1"/>
    <property type="molecule type" value="Genomic_DNA"/>
</dbReference>
<dbReference type="Gene3D" id="1.10.150.240">
    <property type="entry name" value="Putative phosphatase, domain 2"/>
    <property type="match status" value="1"/>
</dbReference>
<dbReference type="PANTHER" id="PTHR18901">
    <property type="entry name" value="2-DEOXYGLUCOSE-6-PHOSPHATE PHOSPHATASE 2"/>
    <property type="match status" value="1"/>
</dbReference>
<dbReference type="AlphaFoldDB" id="A0A8J7WKS3"/>
<dbReference type="Gene3D" id="3.40.50.1000">
    <property type="entry name" value="HAD superfamily/HAD-like"/>
    <property type="match status" value="1"/>
</dbReference>
<gene>
    <name evidence="1" type="ORF">KGA66_01075</name>
</gene>
<evidence type="ECO:0000313" key="2">
    <source>
        <dbReference type="Proteomes" id="UP000677913"/>
    </source>
</evidence>
<proteinExistence type="predicted"/>
<protein>
    <submittedName>
        <fullName evidence="1">HAD family phosphatase</fullName>
    </submittedName>
</protein>
<accession>A0A8J7WKS3</accession>
<dbReference type="NCBIfam" id="TIGR01509">
    <property type="entry name" value="HAD-SF-IA-v3"/>
    <property type="match status" value="1"/>
</dbReference>
<dbReference type="PANTHER" id="PTHR18901:SF38">
    <property type="entry name" value="PSEUDOURIDINE-5'-PHOSPHATASE"/>
    <property type="match status" value="1"/>
</dbReference>
<name>A0A8J7WKS3_9ACTN</name>
<dbReference type="Pfam" id="PF13419">
    <property type="entry name" value="HAD_2"/>
    <property type="match status" value="1"/>
</dbReference>